<dbReference type="GO" id="GO:0004618">
    <property type="term" value="F:phosphoglycerate kinase activity"/>
    <property type="evidence" value="ECO:0007669"/>
    <property type="project" value="UniProtKB-UniRule"/>
</dbReference>
<evidence type="ECO:0000256" key="5">
    <source>
        <dbReference type="ARBA" id="ARBA00013061"/>
    </source>
</evidence>
<feature type="binding site" evidence="11 13">
    <location>
        <position position="202"/>
    </location>
    <ligand>
        <name>ATP</name>
        <dbReference type="ChEBI" id="CHEBI:30616"/>
    </ligand>
</feature>
<dbReference type="InterPro" id="IPR001576">
    <property type="entry name" value="Phosphoglycerate_kinase"/>
</dbReference>
<dbReference type="PANTHER" id="PTHR11406:SF23">
    <property type="entry name" value="PHOSPHOGLYCERATE KINASE 1, CHLOROPLASTIC-RELATED"/>
    <property type="match status" value="1"/>
</dbReference>
<dbReference type="OrthoDB" id="9808460at2"/>
<dbReference type="PANTHER" id="PTHR11406">
    <property type="entry name" value="PHOSPHOGLYCERATE KINASE"/>
    <property type="match status" value="1"/>
</dbReference>
<dbReference type="STRING" id="314265.R2601_17399"/>
<evidence type="ECO:0000256" key="4">
    <source>
        <dbReference type="ARBA" id="ARBA00011245"/>
    </source>
</evidence>
<protein>
    <recommendedName>
        <fullName evidence="5 11">Phosphoglycerate kinase</fullName>
        <ecNumber evidence="5 11">2.7.2.3</ecNumber>
    </recommendedName>
</protein>
<feature type="binding site" evidence="11 12">
    <location>
        <begin position="59"/>
        <end position="62"/>
    </location>
    <ligand>
        <name>substrate</name>
    </ligand>
</feature>
<keyword evidence="8 11" id="KW-0418">Kinase</keyword>
<keyword evidence="7 11" id="KW-0547">Nucleotide-binding</keyword>
<evidence type="ECO:0000256" key="12">
    <source>
        <dbReference type="PIRSR" id="PIRSR000724-1"/>
    </source>
</evidence>
<evidence type="ECO:0000256" key="3">
    <source>
        <dbReference type="ARBA" id="ARBA00008982"/>
    </source>
</evidence>
<feature type="binding site" evidence="11 12">
    <location>
        <begin position="21"/>
        <end position="23"/>
    </location>
    <ligand>
        <name>substrate</name>
    </ligand>
</feature>
<dbReference type="GO" id="GO:0043531">
    <property type="term" value="F:ADP binding"/>
    <property type="evidence" value="ECO:0007669"/>
    <property type="project" value="TreeGrafter"/>
</dbReference>
<dbReference type="FunFam" id="3.40.50.1260:FF:000031">
    <property type="entry name" value="Phosphoglycerate kinase 1"/>
    <property type="match status" value="1"/>
</dbReference>
<feature type="binding site" evidence="11 13">
    <location>
        <begin position="354"/>
        <end position="357"/>
    </location>
    <ligand>
        <name>ATP</name>
        <dbReference type="ChEBI" id="CHEBI:30616"/>
    </ligand>
</feature>
<dbReference type="HAMAP" id="MF_00145">
    <property type="entry name" value="Phosphoglyc_kinase"/>
    <property type="match status" value="1"/>
</dbReference>
<comment type="subunit">
    <text evidence="4 11">Monomer.</text>
</comment>
<evidence type="ECO:0000256" key="14">
    <source>
        <dbReference type="RuleBase" id="RU000532"/>
    </source>
</evidence>
<keyword evidence="11" id="KW-0963">Cytoplasm</keyword>
<evidence type="ECO:0000256" key="11">
    <source>
        <dbReference type="HAMAP-Rule" id="MF_00145"/>
    </source>
</evidence>
<evidence type="ECO:0000256" key="7">
    <source>
        <dbReference type="ARBA" id="ARBA00022741"/>
    </source>
</evidence>
<dbReference type="GO" id="GO:0006094">
    <property type="term" value="P:gluconeogenesis"/>
    <property type="evidence" value="ECO:0007669"/>
    <property type="project" value="TreeGrafter"/>
</dbReference>
<gene>
    <name evidence="11" type="primary">pgk</name>
    <name evidence="15" type="ORF">R2601_17399</name>
</gene>
<comment type="similarity">
    <text evidence="3 11 14">Belongs to the phosphoglycerate kinase family.</text>
</comment>
<dbReference type="GO" id="GO:0005829">
    <property type="term" value="C:cytosol"/>
    <property type="evidence" value="ECO:0007669"/>
    <property type="project" value="TreeGrafter"/>
</dbReference>
<dbReference type="InterPro" id="IPR036043">
    <property type="entry name" value="Phosphoglycerate_kinase_sf"/>
</dbReference>
<dbReference type="Gene3D" id="3.40.50.1260">
    <property type="entry name" value="Phosphoglycerate kinase, N-terminal domain"/>
    <property type="match status" value="2"/>
</dbReference>
<comment type="catalytic activity">
    <reaction evidence="1 11 14">
        <text>(2R)-3-phosphoglycerate + ATP = (2R)-3-phospho-glyceroyl phosphate + ADP</text>
        <dbReference type="Rhea" id="RHEA:14801"/>
        <dbReference type="ChEBI" id="CHEBI:30616"/>
        <dbReference type="ChEBI" id="CHEBI:57604"/>
        <dbReference type="ChEBI" id="CHEBI:58272"/>
        <dbReference type="ChEBI" id="CHEBI:456216"/>
        <dbReference type="EC" id="2.7.2.3"/>
    </reaction>
</comment>
<proteinExistence type="inferred from homology"/>
<feature type="binding site" evidence="11 13">
    <location>
        <position position="324"/>
    </location>
    <ligand>
        <name>ATP</name>
        <dbReference type="ChEBI" id="CHEBI:30616"/>
    </ligand>
</feature>
<accession>Q0FS27</accession>
<feature type="binding site" evidence="12">
    <location>
        <position position="36"/>
    </location>
    <ligand>
        <name>(2R)-3-phosphoglycerate</name>
        <dbReference type="ChEBI" id="CHEBI:58272"/>
    </ligand>
</feature>
<dbReference type="SUPFAM" id="SSF53748">
    <property type="entry name" value="Phosphoglycerate kinase"/>
    <property type="match status" value="1"/>
</dbReference>
<keyword evidence="16" id="KW-1185">Reference proteome</keyword>
<name>Q0FS27_SALBH</name>
<dbReference type="EMBL" id="AATQ01000010">
    <property type="protein sequence ID" value="EAU46932.1"/>
    <property type="molecule type" value="Genomic_DNA"/>
</dbReference>
<evidence type="ECO:0000256" key="8">
    <source>
        <dbReference type="ARBA" id="ARBA00022777"/>
    </source>
</evidence>
<keyword evidence="10 11" id="KW-0324">Glycolysis</keyword>
<comment type="pathway">
    <text evidence="2 11">Carbohydrate degradation; glycolysis; pyruvate from D-glyceraldehyde 3-phosphate: step 2/5.</text>
</comment>
<comment type="subcellular location">
    <subcellularLocation>
        <location evidence="11">Cytoplasm</location>
    </subcellularLocation>
</comment>
<dbReference type="InterPro" id="IPR015824">
    <property type="entry name" value="Phosphoglycerate_kinase_N"/>
</dbReference>
<dbReference type="AlphaFoldDB" id="Q0FS27"/>
<keyword evidence="6 11" id="KW-0808">Transferase</keyword>
<evidence type="ECO:0000256" key="13">
    <source>
        <dbReference type="PIRSR" id="PIRSR000724-2"/>
    </source>
</evidence>
<dbReference type="Pfam" id="PF00162">
    <property type="entry name" value="PGK"/>
    <property type="match status" value="1"/>
</dbReference>
<evidence type="ECO:0000313" key="16">
    <source>
        <dbReference type="Proteomes" id="UP000006230"/>
    </source>
</evidence>
<feature type="binding site" evidence="12">
    <location>
        <position position="152"/>
    </location>
    <ligand>
        <name>(2R)-3-phosphoglycerate</name>
        <dbReference type="ChEBI" id="CHEBI:58272"/>
    </ligand>
</feature>
<dbReference type="UniPathway" id="UPA00109">
    <property type="reaction ID" value="UER00185"/>
</dbReference>
<comment type="caution">
    <text evidence="11">Lacks conserved residue(s) required for the propagation of feature annotation.</text>
</comment>
<evidence type="ECO:0000256" key="9">
    <source>
        <dbReference type="ARBA" id="ARBA00022840"/>
    </source>
</evidence>
<feature type="binding site" evidence="11">
    <location>
        <position position="119"/>
    </location>
    <ligand>
        <name>substrate</name>
    </ligand>
</feature>
<evidence type="ECO:0000256" key="10">
    <source>
        <dbReference type="ARBA" id="ARBA00023152"/>
    </source>
</evidence>
<evidence type="ECO:0000256" key="6">
    <source>
        <dbReference type="ARBA" id="ARBA00022679"/>
    </source>
</evidence>
<dbReference type="GO" id="GO:0006096">
    <property type="term" value="P:glycolytic process"/>
    <property type="evidence" value="ECO:0007669"/>
    <property type="project" value="UniProtKB-UniRule"/>
</dbReference>
<sequence>MRVTPITEAEVAGQRLLVRADLNVPVEGGRVSDATRITRFAEGMKPLLAKGARLVILTHFGRPKPNELDPSFSVDKLRPALSEALGVPVRFSDNCATDSAVLLSQQLRDGEVLLCENLRYNPGETTNDPAFAAELARLGDLYVNDAFSCAHRAHASTAAVAGLLPAYAGPLLVEEMTALTQALEAPERPSVALVGGAKVSTKISVLKNLVGKLDAVIIGGGMANTFLYARGYRMGTSLHEADQVATVRQIETLAEAAGCEILLPEDVVVAREFAAGAPCETVPADQCPADAMILDAGPQSAEAFMARLNHAHTILWNGPLGAFEIPPFDAATAAVARKAAKLSFESRAVTVAGGGDTVAALNAAGVTGDFTYVSTAGGAFLEWLEGKTLPGIAALCAPKQAA</sequence>
<dbReference type="EC" id="2.7.2.3" evidence="5 11"/>
<dbReference type="PIRSF" id="PIRSF000724">
    <property type="entry name" value="Pgk"/>
    <property type="match status" value="1"/>
</dbReference>
<evidence type="ECO:0000313" key="15">
    <source>
        <dbReference type="EMBL" id="EAU46932.1"/>
    </source>
</evidence>
<dbReference type="PRINTS" id="PR00477">
    <property type="entry name" value="PHGLYCKINASE"/>
</dbReference>
<dbReference type="Proteomes" id="UP000006230">
    <property type="component" value="Unassembled WGS sequence"/>
</dbReference>
<evidence type="ECO:0000256" key="2">
    <source>
        <dbReference type="ARBA" id="ARBA00004838"/>
    </source>
</evidence>
<comment type="caution">
    <text evidence="15">The sequence shown here is derived from an EMBL/GenBank/DDBJ whole genome shotgun (WGS) entry which is preliminary data.</text>
</comment>
<reference evidence="15 16" key="1">
    <citation type="journal article" date="2010" name="J. Bacteriol.">
        <title>Genome sequences of Pelagibaca bermudensis HTCC2601T and Maritimibacter alkaliphilus HTCC2654T, the type strains of two marine Roseobacter genera.</title>
        <authorList>
            <person name="Thrash J.C."/>
            <person name="Cho J.C."/>
            <person name="Ferriera S."/>
            <person name="Johnson J."/>
            <person name="Vergin K.L."/>
            <person name="Giovannoni S.J."/>
        </authorList>
    </citation>
    <scope>NUCLEOTIDE SEQUENCE [LARGE SCALE GENOMIC DNA]</scope>
    <source>
        <strain evidence="16">DSM 26914 / JCM 13377 / KCTC 12554 / HTCC2601</strain>
    </source>
</reference>
<feature type="binding site" evidence="11">
    <location>
        <position position="36"/>
    </location>
    <ligand>
        <name>substrate</name>
    </ligand>
</feature>
<evidence type="ECO:0000256" key="1">
    <source>
        <dbReference type="ARBA" id="ARBA00000642"/>
    </source>
</evidence>
<keyword evidence="9 11" id="KW-0067">ATP-binding</keyword>
<dbReference type="GO" id="GO:0005524">
    <property type="term" value="F:ATP binding"/>
    <property type="evidence" value="ECO:0007669"/>
    <property type="project" value="UniProtKB-KW"/>
</dbReference>
<dbReference type="eggNOG" id="COG0126">
    <property type="taxonomic scope" value="Bacteria"/>
</dbReference>
<organism evidence="15 16">
    <name type="scientific">Salipiger bermudensis (strain DSM 26914 / JCM 13377 / KCTC 12554 / HTCC2601)</name>
    <name type="common">Pelagibaca bermudensis</name>
    <dbReference type="NCBI Taxonomy" id="314265"/>
    <lineage>
        <taxon>Bacteria</taxon>
        <taxon>Pseudomonadati</taxon>
        <taxon>Pseudomonadota</taxon>
        <taxon>Alphaproteobacteria</taxon>
        <taxon>Rhodobacterales</taxon>
        <taxon>Roseobacteraceae</taxon>
        <taxon>Salipiger</taxon>
    </lineage>
</organism>
<feature type="binding site" evidence="11">
    <location>
        <position position="152"/>
    </location>
    <ligand>
        <name>substrate</name>
    </ligand>
</feature>
<feature type="binding site" evidence="12">
    <location>
        <position position="119"/>
    </location>
    <ligand>
        <name>(2R)-3-phosphoglycerate</name>
        <dbReference type="ChEBI" id="CHEBI:58272"/>
    </ligand>
</feature>
<dbReference type="RefSeq" id="WP_007797183.1">
    <property type="nucleotide sequence ID" value="NZ_DS022276.1"/>
</dbReference>
<dbReference type="HOGENOM" id="CLU_025427_0_2_5"/>